<dbReference type="EMBL" id="CP045898">
    <property type="protein sequence ID" value="QQP40408.1"/>
    <property type="molecule type" value="Genomic_DNA"/>
</dbReference>
<gene>
    <name evidence="1" type="ORF">FKW44_014434</name>
</gene>
<name>A0A7T8GYW2_CALRO</name>
<dbReference type="Proteomes" id="UP000595437">
    <property type="component" value="Chromosome 9"/>
</dbReference>
<sequence length="69" mass="8035">MKFLLWDTLISSLTDHRRVRALEEAPNNLLFRLEEGHLILKEAGTCTDKSYVVLEHLPFCPLEKCAFFD</sequence>
<dbReference type="AlphaFoldDB" id="A0A7T8GYW2"/>
<proteinExistence type="predicted"/>
<evidence type="ECO:0000313" key="1">
    <source>
        <dbReference type="EMBL" id="QQP40408.1"/>
    </source>
</evidence>
<evidence type="ECO:0000313" key="2">
    <source>
        <dbReference type="Proteomes" id="UP000595437"/>
    </source>
</evidence>
<organism evidence="1 2">
    <name type="scientific">Caligus rogercresseyi</name>
    <name type="common">Sea louse</name>
    <dbReference type="NCBI Taxonomy" id="217165"/>
    <lineage>
        <taxon>Eukaryota</taxon>
        <taxon>Metazoa</taxon>
        <taxon>Ecdysozoa</taxon>
        <taxon>Arthropoda</taxon>
        <taxon>Crustacea</taxon>
        <taxon>Multicrustacea</taxon>
        <taxon>Hexanauplia</taxon>
        <taxon>Copepoda</taxon>
        <taxon>Siphonostomatoida</taxon>
        <taxon>Caligidae</taxon>
        <taxon>Caligus</taxon>
    </lineage>
</organism>
<reference evidence="2" key="1">
    <citation type="submission" date="2021-01" db="EMBL/GenBank/DDBJ databases">
        <title>Caligus Genome Assembly.</title>
        <authorList>
            <person name="Gallardo-Escarate C."/>
        </authorList>
    </citation>
    <scope>NUCLEOTIDE SEQUENCE [LARGE SCALE GENOMIC DNA]</scope>
</reference>
<accession>A0A7T8GYW2</accession>
<keyword evidence="2" id="KW-1185">Reference proteome</keyword>
<protein>
    <submittedName>
        <fullName evidence="1">Uncharacterized protein</fullName>
    </submittedName>
</protein>